<keyword evidence="6" id="KW-1133">Transmembrane helix</keyword>
<dbReference type="GO" id="GO:0016780">
    <property type="term" value="F:phosphotransferase activity, for other substituted phosphate groups"/>
    <property type="evidence" value="ECO:0007669"/>
    <property type="project" value="InterPro"/>
</dbReference>
<comment type="similarity">
    <text evidence="2 5">Belongs to the CDP-alcohol phosphatidyltransferase class-I family.</text>
</comment>
<reference evidence="7 8" key="1">
    <citation type="submission" date="2016-07" db="EMBL/GenBank/DDBJ databases">
        <title>Pervasive Adenine N6-methylation of Active Genes in Fungi.</title>
        <authorList>
            <consortium name="DOE Joint Genome Institute"/>
            <person name="Mondo S.J."/>
            <person name="Dannebaum R.O."/>
            <person name="Kuo R.C."/>
            <person name="Labutti K."/>
            <person name="Haridas S."/>
            <person name="Kuo A."/>
            <person name="Salamov A."/>
            <person name="Ahrendt S.R."/>
            <person name="Lipzen A."/>
            <person name="Sullivan W."/>
            <person name="Andreopoulos W.B."/>
            <person name="Clum A."/>
            <person name="Lindquist E."/>
            <person name="Daum C."/>
            <person name="Ramamoorthy G.K."/>
            <person name="Gryganskyi A."/>
            <person name="Culley D."/>
            <person name="Magnuson J.K."/>
            <person name="James T.Y."/>
            <person name="O'Malley M.A."/>
            <person name="Stajich J.E."/>
            <person name="Spatafora J.W."/>
            <person name="Visel A."/>
            <person name="Grigoriev I.V."/>
        </authorList>
    </citation>
    <scope>NUCLEOTIDE SEQUENCE [LARGE SCALE GENOMIC DNA]</scope>
    <source>
        <strain evidence="7 8">12-1054</strain>
    </source>
</reference>
<feature type="transmembrane region" description="Helical" evidence="6">
    <location>
        <begin position="254"/>
        <end position="272"/>
    </location>
</feature>
<dbReference type="InterPro" id="IPR014472">
    <property type="entry name" value="CHOPT"/>
</dbReference>
<feature type="transmembrane region" description="Helical" evidence="6">
    <location>
        <begin position="319"/>
        <end position="341"/>
    </location>
</feature>
<dbReference type="PROSITE" id="PS00379">
    <property type="entry name" value="CDP_ALCOHOL_P_TRANSF"/>
    <property type="match status" value="1"/>
</dbReference>
<dbReference type="STRING" id="56484.A0A1Y2FAE8"/>
<keyword evidence="4 6" id="KW-0472">Membrane</keyword>
<feature type="transmembrane region" description="Helical" evidence="6">
    <location>
        <begin position="46"/>
        <end position="67"/>
    </location>
</feature>
<sequence length="393" mass="43248">MARKDLSGLKHYKYSAVDKSPLSYYILTPYWQFCTNLLPLWVAPNLITLTGLGFIVANVFSILVLLPDLKGPGPAWLYYSFAAGLFIYQTADNMDGKQARRTGSSSALGELFDHGIDSLNCTLGGIVLCSAMGFGATRDGAVIMIISSWPMFFSSWEQFHTGTLYLGYFNGPTEGILIACGCMLVSAIWGPGIWQQPLAALFPILQGLVKSQTLLKDAFMLMTYSALFFVHIPFCIYNVYLARSARGLDTASTLLQWLPLGLFTGAAAAWIGSPYGTILRDNHMILFGVLCCLVFGRMTTKIILAHLLRQPFPLFTVQLVPLLLGAAIVNAPMLGVQLISAEQEVKLLWLCLGVSTVMYVSWAEHVIRDFTTYLGISCLTIPYADSRKRDLLA</sequence>
<evidence type="ECO:0000256" key="4">
    <source>
        <dbReference type="ARBA" id="ARBA00023136"/>
    </source>
</evidence>
<gene>
    <name evidence="7" type="ORF">BCR37DRAFT_381099</name>
</gene>
<dbReference type="PANTHER" id="PTHR10414">
    <property type="entry name" value="ETHANOLAMINEPHOSPHOTRANSFERASE"/>
    <property type="match status" value="1"/>
</dbReference>
<feature type="transmembrane region" description="Helical" evidence="6">
    <location>
        <begin position="73"/>
        <end position="91"/>
    </location>
</feature>
<evidence type="ECO:0000313" key="7">
    <source>
        <dbReference type="EMBL" id="ORY80424.1"/>
    </source>
</evidence>
<name>A0A1Y2FAE8_PROLT</name>
<evidence type="ECO:0000256" key="5">
    <source>
        <dbReference type="RuleBase" id="RU003750"/>
    </source>
</evidence>
<dbReference type="EMBL" id="MCFI01000013">
    <property type="protein sequence ID" value="ORY80424.1"/>
    <property type="molecule type" value="Genomic_DNA"/>
</dbReference>
<dbReference type="Gene3D" id="1.20.120.1760">
    <property type="match status" value="1"/>
</dbReference>
<feature type="transmembrane region" description="Helical" evidence="6">
    <location>
        <begin position="175"/>
        <end position="194"/>
    </location>
</feature>
<keyword evidence="8" id="KW-1185">Reference proteome</keyword>
<dbReference type="PIRSF" id="PIRSF015665">
    <property type="entry name" value="CHOPT"/>
    <property type="match status" value="1"/>
</dbReference>
<dbReference type="Proteomes" id="UP000193685">
    <property type="component" value="Unassembled WGS sequence"/>
</dbReference>
<dbReference type="GO" id="GO:0016020">
    <property type="term" value="C:membrane"/>
    <property type="evidence" value="ECO:0007669"/>
    <property type="project" value="UniProtKB-SubCell"/>
</dbReference>
<proteinExistence type="inferred from homology"/>
<dbReference type="InterPro" id="IPR000462">
    <property type="entry name" value="CDP-OH_P_trans"/>
</dbReference>
<feature type="transmembrane region" description="Helical" evidence="6">
    <location>
        <begin position="284"/>
        <end position="307"/>
    </location>
</feature>
<dbReference type="PANTHER" id="PTHR10414:SF77">
    <property type="entry name" value="CDP-ALCOHOL PHOSPHATIDYLTRANSFERASE FAMILY PROTEIN"/>
    <property type="match status" value="1"/>
</dbReference>
<feature type="transmembrane region" description="Helical" evidence="6">
    <location>
        <begin position="347"/>
        <end position="367"/>
    </location>
</feature>
<dbReference type="OrthoDB" id="196717at2759"/>
<comment type="subcellular location">
    <subcellularLocation>
        <location evidence="1">Membrane</location>
    </subcellularLocation>
</comment>
<dbReference type="InterPro" id="IPR043130">
    <property type="entry name" value="CDP-OH_PTrfase_TM_dom"/>
</dbReference>
<dbReference type="OMA" id="GMWMYST"/>
<evidence type="ECO:0000313" key="8">
    <source>
        <dbReference type="Proteomes" id="UP000193685"/>
    </source>
</evidence>
<accession>A0A1Y2FAE8</accession>
<dbReference type="RefSeq" id="XP_040724312.1">
    <property type="nucleotide sequence ID" value="XM_040869613.1"/>
</dbReference>
<dbReference type="GO" id="GO:0008654">
    <property type="term" value="P:phospholipid biosynthetic process"/>
    <property type="evidence" value="ECO:0007669"/>
    <property type="project" value="InterPro"/>
</dbReference>
<dbReference type="AlphaFoldDB" id="A0A1Y2FAE8"/>
<keyword evidence="3 5" id="KW-0808">Transferase</keyword>
<keyword evidence="6" id="KW-0812">Transmembrane</keyword>
<dbReference type="InterPro" id="IPR048254">
    <property type="entry name" value="CDP_ALCOHOL_P_TRANSF_CS"/>
</dbReference>
<comment type="caution">
    <text evidence="7">The sequence shown here is derived from an EMBL/GenBank/DDBJ whole genome shotgun (WGS) entry which is preliminary data.</text>
</comment>
<feature type="transmembrane region" description="Helical" evidence="6">
    <location>
        <begin position="218"/>
        <end position="242"/>
    </location>
</feature>
<evidence type="ECO:0000256" key="6">
    <source>
        <dbReference type="SAM" id="Phobius"/>
    </source>
</evidence>
<dbReference type="Pfam" id="PF01066">
    <property type="entry name" value="CDP-OH_P_transf"/>
    <property type="match status" value="1"/>
</dbReference>
<organism evidence="7 8">
    <name type="scientific">Protomyces lactucae-debilis</name>
    <dbReference type="NCBI Taxonomy" id="2754530"/>
    <lineage>
        <taxon>Eukaryota</taxon>
        <taxon>Fungi</taxon>
        <taxon>Dikarya</taxon>
        <taxon>Ascomycota</taxon>
        <taxon>Taphrinomycotina</taxon>
        <taxon>Taphrinomycetes</taxon>
        <taxon>Taphrinales</taxon>
        <taxon>Protomycetaceae</taxon>
        <taxon>Protomyces</taxon>
    </lineage>
</organism>
<dbReference type="GeneID" id="63786212"/>
<evidence type="ECO:0000256" key="2">
    <source>
        <dbReference type="ARBA" id="ARBA00010441"/>
    </source>
</evidence>
<evidence type="ECO:0000256" key="1">
    <source>
        <dbReference type="ARBA" id="ARBA00004370"/>
    </source>
</evidence>
<protein>
    <submittedName>
        <fullName evidence="7">CDP-alcohol phosphatidyltransferase-domain-containing protein</fullName>
    </submittedName>
</protein>
<evidence type="ECO:0000256" key="3">
    <source>
        <dbReference type="ARBA" id="ARBA00022679"/>
    </source>
</evidence>